<dbReference type="Pfam" id="PF05368">
    <property type="entry name" value="NmrA"/>
    <property type="match status" value="1"/>
</dbReference>
<sequence length="306" mass="33897">MATYLITQATGRQSQWTIKYLLEAGAKVHAVVRDPAKVEAKVLKEPGVTIFQGNTNNLEEITRAAQGCKGAFLNTYPIPGIETEQAKTVVEACKKVGIESIVATTTFGTGHRHMWDDEVTKEIGLHGYYTSKASIEDAVRQSGLKYTILRPAFIHFDYFGASAEYNFPGLPSTGELVHSYEEHARMPHTDASDIGKYAAAALQNPSKFNGKEIELSNEPLTVKEARDIVARVSGREVRLRKRTPAEVEAAKTTAPAQVWHLFSNVKDFSHIFEKVAKVQEEFGIPFTSFEDALKRDRDELLATIPA</sequence>
<dbReference type="AlphaFoldDB" id="A0A8H7NJB2"/>
<evidence type="ECO:0000256" key="2">
    <source>
        <dbReference type="ARBA" id="ARBA00022857"/>
    </source>
</evidence>
<evidence type="ECO:0000259" key="3">
    <source>
        <dbReference type="Pfam" id="PF05368"/>
    </source>
</evidence>
<feature type="domain" description="NmrA-like" evidence="3">
    <location>
        <begin position="5"/>
        <end position="248"/>
    </location>
</feature>
<dbReference type="PANTHER" id="PTHR42748:SF7">
    <property type="entry name" value="NMRA LIKE REDOX SENSOR 1-RELATED"/>
    <property type="match status" value="1"/>
</dbReference>
<dbReference type="InterPro" id="IPR036291">
    <property type="entry name" value="NAD(P)-bd_dom_sf"/>
</dbReference>
<dbReference type="Proteomes" id="UP000616885">
    <property type="component" value="Unassembled WGS sequence"/>
</dbReference>
<keyword evidence="2" id="KW-0521">NADP</keyword>
<dbReference type="Gene3D" id="3.40.50.720">
    <property type="entry name" value="NAD(P)-binding Rossmann-like Domain"/>
    <property type="match status" value="1"/>
</dbReference>
<dbReference type="InterPro" id="IPR008030">
    <property type="entry name" value="NmrA-like"/>
</dbReference>
<dbReference type="InterPro" id="IPR051164">
    <property type="entry name" value="NmrA-like_oxidored"/>
</dbReference>
<dbReference type="EMBL" id="JADCTT010000002">
    <property type="protein sequence ID" value="KAF9757070.1"/>
    <property type="molecule type" value="Genomic_DNA"/>
</dbReference>
<protein>
    <recommendedName>
        <fullName evidence="3">NmrA-like domain-containing protein</fullName>
    </recommendedName>
</protein>
<dbReference type="PANTHER" id="PTHR42748">
    <property type="entry name" value="NITROGEN METABOLITE REPRESSION PROTEIN NMRA FAMILY MEMBER"/>
    <property type="match status" value="1"/>
</dbReference>
<organism evidence="4 5">
    <name type="scientific">Bionectria ochroleuca</name>
    <name type="common">Gliocladium roseum</name>
    <dbReference type="NCBI Taxonomy" id="29856"/>
    <lineage>
        <taxon>Eukaryota</taxon>
        <taxon>Fungi</taxon>
        <taxon>Dikarya</taxon>
        <taxon>Ascomycota</taxon>
        <taxon>Pezizomycotina</taxon>
        <taxon>Sordariomycetes</taxon>
        <taxon>Hypocreomycetidae</taxon>
        <taxon>Hypocreales</taxon>
        <taxon>Bionectriaceae</taxon>
        <taxon>Clonostachys</taxon>
    </lineage>
</organism>
<dbReference type="SUPFAM" id="SSF51735">
    <property type="entry name" value="NAD(P)-binding Rossmann-fold domains"/>
    <property type="match status" value="1"/>
</dbReference>
<evidence type="ECO:0000313" key="5">
    <source>
        <dbReference type="Proteomes" id="UP000616885"/>
    </source>
</evidence>
<comment type="caution">
    <text evidence="4">The sequence shown here is derived from an EMBL/GenBank/DDBJ whole genome shotgun (WGS) entry which is preliminary data.</text>
</comment>
<evidence type="ECO:0000313" key="4">
    <source>
        <dbReference type="EMBL" id="KAF9757070.1"/>
    </source>
</evidence>
<gene>
    <name evidence="4" type="ORF">IM811_008014</name>
</gene>
<proteinExistence type="inferred from homology"/>
<name>A0A8H7NJB2_BIOOC</name>
<reference evidence="4" key="1">
    <citation type="submission" date="2020-10" db="EMBL/GenBank/DDBJ databases">
        <title>High-Quality Genome Resource of Clonostachys rosea strain S41 by Oxford Nanopore Long-Read Sequencing.</title>
        <authorList>
            <person name="Wang H."/>
        </authorList>
    </citation>
    <scope>NUCLEOTIDE SEQUENCE</scope>
    <source>
        <strain evidence="4">S41</strain>
    </source>
</reference>
<evidence type="ECO:0000256" key="1">
    <source>
        <dbReference type="ARBA" id="ARBA00006328"/>
    </source>
</evidence>
<accession>A0A8H7NJB2</accession>
<comment type="similarity">
    <text evidence="1">Belongs to the NmrA-type oxidoreductase family.</text>
</comment>
<dbReference type="CDD" id="cd05251">
    <property type="entry name" value="NmrA_like_SDR_a"/>
    <property type="match status" value="1"/>
</dbReference>